<evidence type="ECO:0000313" key="1">
    <source>
        <dbReference type="EMBL" id="KAK7307758.1"/>
    </source>
</evidence>
<dbReference type="PANTHER" id="PTHR36051:SF2">
    <property type="entry name" value="DYNAMIN"/>
    <property type="match status" value="1"/>
</dbReference>
<dbReference type="AlphaFoldDB" id="A0AAN9PSB9"/>
<sequence>MRGLATPGVELPQWPRLRRKLTYLLLYARKTHLRYDAPTGRGREILRKKGREERGFWIGLVFGDKEKQTDRGMESGRISNQGNAIRFENPFTFKVGQVFTGFGIGCGVGIGVGRPLNLGAIPMLNQVMSATRGATDAFSGVSRHVNTSLRKLGAKNIEVGIGCGVGFGHGFGVGLAVKPGVLNQIQSCLVVAVTKMMTKFGLSPSLPFSQDSFPPSLQSAVSTINTNQISAGSTKQLATKSADLVSQGLAGSQPMKIGSDFENTPLGGIAADSTFGSRTEKVISSFVQNPLLKGEGGLDEAVGRLQSENKILQMVLKHQQIIEELVEENERLRRILVEDLRIPSSKLQASSSGRIKNRLACTDCFECRRKQRKK</sequence>
<proteinExistence type="predicted"/>
<dbReference type="EMBL" id="JAYMYQ010000010">
    <property type="protein sequence ID" value="KAK7307758.1"/>
    <property type="molecule type" value="Genomic_DNA"/>
</dbReference>
<dbReference type="PANTHER" id="PTHR36051">
    <property type="entry name" value="DYNAMIN"/>
    <property type="match status" value="1"/>
</dbReference>
<keyword evidence="2" id="KW-1185">Reference proteome</keyword>
<dbReference type="Proteomes" id="UP001367508">
    <property type="component" value="Unassembled WGS sequence"/>
</dbReference>
<protein>
    <submittedName>
        <fullName evidence="1">Uncharacterized protein</fullName>
    </submittedName>
</protein>
<accession>A0AAN9PSB9</accession>
<comment type="caution">
    <text evidence="1">The sequence shown here is derived from an EMBL/GenBank/DDBJ whole genome shotgun (WGS) entry which is preliminary data.</text>
</comment>
<evidence type="ECO:0000313" key="2">
    <source>
        <dbReference type="Proteomes" id="UP001367508"/>
    </source>
</evidence>
<reference evidence="1 2" key="1">
    <citation type="submission" date="2024-01" db="EMBL/GenBank/DDBJ databases">
        <title>The genomes of 5 underutilized Papilionoideae crops provide insights into root nodulation and disease resistanc.</title>
        <authorList>
            <person name="Jiang F."/>
        </authorList>
    </citation>
    <scope>NUCLEOTIDE SEQUENCE [LARGE SCALE GENOMIC DNA]</scope>
    <source>
        <strain evidence="1">LVBAO_FW01</strain>
        <tissue evidence="1">Leaves</tissue>
    </source>
</reference>
<organism evidence="1 2">
    <name type="scientific">Canavalia gladiata</name>
    <name type="common">Sword bean</name>
    <name type="synonym">Dolichos gladiatus</name>
    <dbReference type="NCBI Taxonomy" id="3824"/>
    <lineage>
        <taxon>Eukaryota</taxon>
        <taxon>Viridiplantae</taxon>
        <taxon>Streptophyta</taxon>
        <taxon>Embryophyta</taxon>
        <taxon>Tracheophyta</taxon>
        <taxon>Spermatophyta</taxon>
        <taxon>Magnoliopsida</taxon>
        <taxon>eudicotyledons</taxon>
        <taxon>Gunneridae</taxon>
        <taxon>Pentapetalae</taxon>
        <taxon>rosids</taxon>
        <taxon>fabids</taxon>
        <taxon>Fabales</taxon>
        <taxon>Fabaceae</taxon>
        <taxon>Papilionoideae</taxon>
        <taxon>50 kb inversion clade</taxon>
        <taxon>NPAAA clade</taxon>
        <taxon>indigoferoid/millettioid clade</taxon>
        <taxon>Phaseoleae</taxon>
        <taxon>Canavalia</taxon>
    </lineage>
</organism>
<gene>
    <name evidence="1" type="ORF">VNO77_41104</name>
</gene>
<name>A0AAN9PSB9_CANGL</name>